<organism evidence="1">
    <name type="scientific">Prunus dulcis</name>
    <name type="common">Almond</name>
    <name type="synonym">Amygdalus dulcis</name>
    <dbReference type="NCBI Taxonomy" id="3755"/>
    <lineage>
        <taxon>Eukaryota</taxon>
        <taxon>Viridiplantae</taxon>
        <taxon>Streptophyta</taxon>
        <taxon>Embryophyta</taxon>
        <taxon>Tracheophyta</taxon>
        <taxon>Spermatophyta</taxon>
        <taxon>Magnoliopsida</taxon>
        <taxon>eudicotyledons</taxon>
        <taxon>Gunneridae</taxon>
        <taxon>Pentapetalae</taxon>
        <taxon>rosids</taxon>
        <taxon>fabids</taxon>
        <taxon>Rosales</taxon>
        <taxon>Rosaceae</taxon>
        <taxon>Amygdaloideae</taxon>
        <taxon>Amygdaleae</taxon>
        <taxon>Prunus</taxon>
    </lineage>
</organism>
<evidence type="ECO:0000313" key="1">
    <source>
        <dbReference type="EMBL" id="BBH03048.1"/>
    </source>
</evidence>
<dbReference type="EMBL" id="AP019301">
    <property type="protein sequence ID" value="BBH03048.1"/>
    <property type="molecule type" value="Genomic_DNA"/>
</dbReference>
<proteinExistence type="predicted"/>
<dbReference type="Gene3D" id="3.10.20.10">
    <property type="match status" value="1"/>
</dbReference>
<reference evidence="1" key="1">
    <citation type="journal article" date="2019" name="Science">
        <title>Mutation of a bHLH transcription factor allowed almond domestication.</title>
        <authorList>
            <person name="Sanchez-Perez R."/>
            <person name="Pavan S."/>
            <person name="Mazzeo R."/>
            <person name="Moldovan C."/>
            <person name="Aiese Cigliano R."/>
            <person name="Del Cueto J."/>
            <person name="Ricciardi F."/>
            <person name="Lotti C."/>
            <person name="Ricciardi L."/>
            <person name="Dicenta F."/>
            <person name="Lopez-Marques R.L."/>
            <person name="Lindberg Moller B."/>
        </authorList>
    </citation>
    <scope>NUCLEOTIDE SEQUENCE</scope>
</reference>
<protein>
    <submittedName>
        <fullName evidence="1">Uncharacterized protein</fullName>
    </submittedName>
</protein>
<gene>
    <name evidence="1" type="ORF">Prudu_013805</name>
</gene>
<sequence>MSGVSNGKAVDLLEFRTCVGGRRFLFERCATNPAVLLVFVSQICGREISHPFYSLRLRLPSFLLANFCILCLHGLSQEKGDFATSPKHFRLAIALADVVGQSQCMCTEVTNFVKYFGSGFFVLKKFTIKFHQYQVVGRKLPTASDEHPEIF</sequence>
<name>A0A4Y1RGM8_PRUDU</name>
<accession>A0A4Y1RGM8</accession>
<dbReference type="AlphaFoldDB" id="A0A4Y1RGM8"/>